<accession>A0A9W9SM56</accession>
<dbReference type="GO" id="GO:0008237">
    <property type="term" value="F:metallopeptidase activity"/>
    <property type="evidence" value="ECO:0007669"/>
    <property type="project" value="InterPro"/>
</dbReference>
<evidence type="ECO:0000313" key="1">
    <source>
        <dbReference type="EMBL" id="KAJ5378883.1"/>
    </source>
</evidence>
<dbReference type="GeneID" id="81375619"/>
<gene>
    <name evidence="1" type="ORF">N7509_012002</name>
</gene>
<organism evidence="1 2">
    <name type="scientific">Penicillium cosmopolitanum</name>
    <dbReference type="NCBI Taxonomy" id="1131564"/>
    <lineage>
        <taxon>Eukaryota</taxon>
        <taxon>Fungi</taxon>
        <taxon>Dikarya</taxon>
        <taxon>Ascomycota</taxon>
        <taxon>Pezizomycotina</taxon>
        <taxon>Eurotiomycetes</taxon>
        <taxon>Eurotiomycetidae</taxon>
        <taxon>Eurotiales</taxon>
        <taxon>Aspergillaceae</taxon>
        <taxon>Penicillium</taxon>
    </lineage>
</organism>
<dbReference type="AlphaFoldDB" id="A0A9W9SM56"/>
<comment type="caution">
    <text evidence="1">The sequence shown here is derived from an EMBL/GenBank/DDBJ whole genome shotgun (WGS) entry which is preliminary data.</text>
</comment>
<dbReference type="OrthoDB" id="10406530at2759"/>
<keyword evidence="2" id="KW-1185">Reference proteome</keyword>
<dbReference type="Gene3D" id="3.40.390.10">
    <property type="entry name" value="Collagenase (Catalytic Domain)"/>
    <property type="match status" value="1"/>
</dbReference>
<dbReference type="InterPro" id="IPR024079">
    <property type="entry name" value="MetalloPept_cat_dom_sf"/>
</dbReference>
<protein>
    <submittedName>
        <fullName evidence="1">Uncharacterized protein</fullName>
    </submittedName>
</protein>
<sequence>MTSLIAIKDELKDKVAQAMKMVDTAKEAVQKSPMDDEVDRLAKMLFAEEDIPNTLEDIFMGMGQEKDLKPVGTEPNIFPTIYCNLDRFKPGKKKLTLHGYETIVYDSVNKAEFKEGSKSKYEGCRLGTVMAFTSTFGNPNHRHSIQLCPWYLAVSGYTDFEKDVDSKLLGKLNKGKLPTKLPDSTPIDSLEYFLHVIIHEFSHTEAAKKLSTNTPAKDLVYEWKDCVELSGTGRGCDNAGSRRMESLKRLNEDEWRKGGGIRGAIEEKRKRWKRGNLDAEAAGTSGANASTNI</sequence>
<dbReference type="RefSeq" id="XP_056482669.1">
    <property type="nucleotide sequence ID" value="XM_056636639.1"/>
</dbReference>
<reference evidence="1" key="2">
    <citation type="journal article" date="2023" name="IMA Fungus">
        <title>Comparative genomic study of the Penicillium genus elucidates a diverse pangenome and 15 lateral gene transfer events.</title>
        <authorList>
            <person name="Petersen C."/>
            <person name="Sorensen T."/>
            <person name="Nielsen M.R."/>
            <person name="Sondergaard T.E."/>
            <person name="Sorensen J.L."/>
            <person name="Fitzpatrick D.A."/>
            <person name="Frisvad J.C."/>
            <person name="Nielsen K.L."/>
        </authorList>
    </citation>
    <scope>NUCLEOTIDE SEQUENCE</scope>
    <source>
        <strain evidence="1">IBT 29677</strain>
    </source>
</reference>
<proteinExistence type="predicted"/>
<dbReference type="EMBL" id="JAPZBU010000011">
    <property type="protein sequence ID" value="KAJ5378883.1"/>
    <property type="molecule type" value="Genomic_DNA"/>
</dbReference>
<name>A0A9W9SM56_9EURO</name>
<dbReference type="Proteomes" id="UP001147747">
    <property type="component" value="Unassembled WGS sequence"/>
</dbReference>
<evidence type="ECO:0000313" key="2">
    <source>
        <dbReference type="Proteomes" id="UP001147747"/>
    </source>
</evidence>
<reference evidence="1" key="1">
    <citation type="submission" date="2022-12" db="EMBL/GenBank/DDBJ databases">
        <authorList>
            <person name="Petersen C."/>
        </authorList>
    </citation>
    <scope>NUCLEOTIDE SEQUENCE</scope>
    <source>
        <strain evidence="1">IBT 29677</strain>
    </source>
</reference>